<keyword evidence="5 10" id="KW-0812">Transmembrane</keyword>
<comment type="caution">
    <text evidence="11">The sequence shown here is derived from an EMBL/GenBank/DDBJ whole genome shotgun (WGS) entry which is preliminary data.</text>
</comment>
<dbReference type="NCBIfam" id="TIGR00933">
    <property type="entry name" value="2a38"/>
    <property type="match status" value="1"/>
</dbReference>
<evidence type="ECO:0000256" key="9">
    <source>
        <dbReference type="ARBA" id="ARBA00023136"/>
    </source>
</evidence>
<evidence type="ECO:0000256" key="7">
    <source>
        <dbReference type="ARBA" id="ARBA00022989"/>
    </source>
</evidence>
<keyword evidence="12" id="KW-1185">Reference proteome</keyword>
<keyword evidence="7 10" id="KW-1133">Transmembrane helix</keyword>
<feature type="transmembrane region" description="Helical" evidence="10">
    <location>
        <begin position="568"/>
        <end position="589"/>
    </location>
</feature>
<name>A0A7X6DPW8_9BACT</name>
<reference evidence="11 12" key="1">
    <citation type="journal article" date="2020" name="Nature">
        <title>Bacterial chemolithoautotrophy via manganese oxidation.</title>
        <authorList>
            <person name="Yu H."/>
            <person name="Leadbetter J.R."/>
        </authorList>
    </citation>
    <scope>NUCLEOTIDE SEQUENCE [LARGE SCALE GENOMIC DNA]</scope>
    <source>
        <strain evidence="11 12">Mn-1</strain>
    </source>
</reference>
<feature type="transmembrane region" description="Helical" evidence="10">
    <location>
        <begin position="237"/>
        <end position="260"/>
    </location>
</feature>
<feature type="transmembrane region" description="Helical" evidence="10">
    <location>
        <begin position="204"/>
        <end position="225"/>
    </location>
</feature>
<feature type="transmembrane region" description="Helical" evidence="10">
    <location>
        <begin position="138"/>
        <end position="156"/>
    </location>
</feature>
<comment type="subcellular location">
    <subcellularLocation>
        <location evidence="1">Cell membrane</location>
        <topology evidence="1">Multi-pass membrane protein</topology>
    </subcellularLocation>
</comment>
<keyword evidence="6" id="KW-0630">Potassium</keyword>
<evidence type="ECO:0000256" key="6">
    <source>
        <dbReference type="ARBA" id="ARBA00022958"/>
    </source>
</evidence>
<dbReference type="GO" id="GO:0015379">
    <property type="term" value="F:potassium:chloride symporter activity"/>
    <property type="evidence" value="ECO:0007669"/>
    <property type="project" value="InterPro"/>
</dbReference>
<keyword evidence="4" id="KW-0633">Potassium transport</keyword>
<evidence type="ECO:0000256" key="8">
    <source>
        <dbReference type="ARBA" id="ARBA00023065"/>
    </source>
</evidence>
<keyword evidence="8" id="KW-0406">Ion transport</keyword>
<dbReference type="InterPro" id="IPR003445">
    <property type="entry name" value="Cat_transpt"/>
</dbReference>
<dbReference type="RefSeq" id="WP_168059565.1">
    <property type="nucleotide sequence ID" value="NZ_VTOW01000002.1"/>
</dbReference>
<feature type="transmembrane region" description="Helical" evidence="10">
    <location>
        <begin position="350"/>
        <end position="372"/>
    </location>
</feature>
<accession>A0A7X6DPW8</accession>
<organism evidence="11 12">
    <name type="scientific">Candidatus Manganitrophus noduliformans</name>
    <dbReference type="NCBI Taxonomy" id="2606439"/>
    <lineage>
        <taxon>Bacteria</taxon>
        <taxon>Pseudomonadati</taxon>
        <taxon>Nitrospirota</taxon>
        <taxon>Nitrospiria</taxon>
        <taxon>Candidatus Troglogloeales</taxon>
        <taxon>Candidatus Manganitrophaceae</taxon>
        <taxon>Candidatus Manganitrophus</taxon>
    </lineage>
</organism>
<evidence type="ECO:0000256" key="3">
    <source>
        <dbReference type="ARBA" id="ARBA00022475"/>
    </source>
</evidence>
<evidence type="ECO:0000256" key="1">
    <source>
        <dbReference type="ARBA" id="ARBA00004651"/>
    </source>
</evidence>
<feature type="transmembrane region" description="Helical" evidence="10">
    <location>
        <begin position="289"/>
        <end position="311"/>
    </location>
</feature>
<feature type="transmembrane region" description="Helical" evidence="10">
    <location>
        <begin position="177"/>
        <end position="198"/>
    </location>
</feature>
<gene>
    <name evidence="11" type="ORF">MNODULE_10550</name>
</gene>
<protein>
    <submittedName>
        <fullName evidence="11">Trk family potassium uptake protein</fullName>
    </submittedName>
</protein>
<evidence type="ECO:0000256" key="5">
    <source>
        <dbReference type="ARBA" id="ARBA00022692"/>
    </source>
</evidence>
<feature type="transmembrane region" description="Helical" evidence="10">
    <location>
        <begin position="447"/>
        <end position="466"/>
    </location>
</feature>
<feature type="transmembrane region" description="Helical" evidence="10">
    <location>
        <begin position="318"/>
        <end position="338"/>
    </location>
</feature>
<evidence type="ECO:0000256" key="4">
    <source>
        <dbReference type="ARBA" id="ARBA00022538"/>
    </source>
</evidence>
<feature type="transmembrane region" description="Helical" evidence="10">
    <location>
        <begin position="512"/>
        <end position="533"/>
    </location>
</feature>
<dbReference type="PANTHER" id="PTHR32024">
    <property type="entry name" value="TRK SYSTEM POTASSIUM UPTAKE PROTEIN TRKG-RELATED"/>
    <property type="match status" value="1"/>
</dbReference>
<dbReference type="InterPro" id="IPR004772">
    <property type="entry name" value="TrkH"/>
</dbReference>
<feature type="transmembrane region" description="Helical" evidence="10">
    <location>
        <begin position="72"/>
        <end position="93"/>
    </location>
</feature>
<dbReference type="Proteomes" id="UP000534783">
    <property type="component" value="Unassembled WGS sequence"/>
</dbReference>
<evidence type="ECO:0000256" key="10">
    <source>
        <dbReference type="SAM" id="Phobius"/>
    </source>
</evidence>
<dbReference type="PANTHER" id="PTHR32024:SF1">
    <property type="entry name" value="KTR SYSTEM POTASSIUM UPTAKE PROTEIN B"/>
    <property type="match status" value="1"/>
</dbReference>
<evidence type="ECO:0000313" key="12">
    <source>
        <dbReference type="Proteomes" id="UP000534783"/>
    </source>
</evidence>
<evidence type="ECO:0000256" key="2">
    <source>
        <dbReference type="ARBA" id="ARBA00022448"/>
    </source>
</evidence>
<keyword evidence="3" id="KW-1003">Cell membrane</keyword>
<dbReference type="GO" id="GO:0005886">
    <property type="term" value="C:plasma membrane"/>
    <property type="evidence" value="ECO:0007669"/>
    <property type="project" value="UniProtKB-SubCell"/>
</dbReference>
<feature type="transmembrane region" description="Helical" evidence="10">
    <location>
        <begin position="393"/>
        <end position="412"/>
    </location>
</feature>
<dbReference type="Pfam" id="PF02386">
    <property type="entry name" value="TrkH"/>
    <property type="match status" value="1"/>
</dbReference>
<sequence>MKGASTDSMKREGWVRFLLSAARESRPATFVRQVFDLTASSIREIKVASLSGILLLSFLFDFSIWFPIFFKAAALLLQAGGLIKLTFEERYLLLRFRHLSWRKRLVPVALFLIALLFYFEKGILFFQRWDQPDIFPIHTYRLYSMIFFGAAFSIYAMRLKTIATFLDRLHLKPAQTLALSFALLIFAGALILSLPQMVADPSQISFIDALFTATSATTVTGLAVAPISEYYRTAGQWVILLLIQLGGLGIMTFGALIFFLPRRRMPLHEEIALQGVLEVESIGSVRREIGSIFVITLTIEAFGALLLWTLLEDATPNALFQAIFHSVSAFCNAGFSLFPANLEGYVDRPGVSLTIIGLVILGGLGFPVLHNLGNYPLFGRGPTSWRLTFHSKMVLAISAGLLVAGTLGIYFLEYRGALAPLPWYHQWIAAFFQSATARTAGFNTLNIARFSDASLFLIILLMWIGGSPISTAGGIKTTTFGVMLATLRSLLRGREEIEIFHRRLAPQAVQKALSVGFISSALLALLLLALLAVEEGDFKVILFEAVSAFNTVGLSIGNTGAFSPLGKAILILIMFIGRLGPLTIAYTLAERTSRGIYHYPEERVIVG</sequence>
<dbReference type="AlphaFoldDB" id="A0A7X6DPW8"/>
<evidence type="ECO:0000313" key="11">
    <source>
        <dbReference type="EMBL" id="NKE71175.1"/>
    </source>
</evidence>
<keyword evidence="9 10" id="KW-0472">Membrane</keyword>
<feature type="transmembrane region" description="Helical" evidence="10">
    <location>
        <begin position="105"/>
        <end position="126"/>
    </location>
</feature>
<keyword evidence="2" id="KW-0813">Transport</keyword>
<dbReference type="EMBL" id="VTOW01000002">
    <property type="protein sequence ID" value="NKE71175.1"/>
    <property type="molecule type" value="Genomic_DNA"/>
</dbReference>
<proteinExistence type="predicted"/>